<name>A0A6C0HC17_9ZZZZ</name>
<proteinExistence type="predicted"/>
<sequence length="205" mass="23065">MTDKQPKRTEPQVYGVYMPSMLTMKVQLSITEVGKSIKQNLEKIISKKTEGKCITDGFIKPNSVKIVNYSSGVINGDLVEFYTLFECMVCHPVEGMLIECQTKTITKAGIHAEVIDTDGTVPVTVFIARDHHFSDKYFATITENAKITVQVIGVRFELNDPYICVIGKLVENRKKDDNGQPKRKPISILGGDAEFEYENHEDDNE</sequence>
<organism evidence="2">
    <name type="scientific">viral metagenome</name>
    <dbReference type="NCBI Taxonomy" id="1070528"/>
    <lineage>
        <taxon>unclassified sequences</taxon>
        <taxon>metagenomes</taxon>
        <taxon>organismal metagenomes</taxon>
    </lineage>
</organism>
<evidence type="ECO:0008006" key="3">
    <source>
        <dbReference type="Google" id="ProtNLM"/>
    </source>
</evidence>
<protein>
    <recommendedName>
        <fullName evidence="3">S1 motif domain-containing protein</fullName>
    </recommendedName>
</protein>
<dbReference type="EMBL" id="MN739923">
    <property type="protein sequence ID" value="QHT77917.1"/>
    <property type="molecule type" value="Genomic_DNA"/>
</dbReference>
<evidence type="ECO:0000313" key="2">
    <source>
        <dbReference type="EMBL" id="QHT77917.1"/>
    </source>
</evidence>
<feature type="region of interest" description="Disordered" evidence="1">
    <location>
        <begin position="175"/>
        <end position="205"/>
    </location>
</feature>
<feature type="compositionally biased region" description="Acidic residues" evidence="1">
    <location>
        <begin position="193"/>
        <end position="205"/>
    </location>
</feature>
<accession>A0A6C0HC17</accession>
<dbReference type="AlphaFoldDB" id="A0A6C0HC17"/>
<evidence type="ECO:0000256" key="1">
    <source>
        <dbReference type="SAM" id="MobiDB-lite"/>
    </source>
</evidence>
<reference evidence="2" key="1">
    <citation type="journal article" date="2020" name="Nature">
        <title>Giant virus diversity and host interactions through global metagenomics.</title>
        <authorList>
            <person name="Schulz F."/>
            <person name="Roux S."/>
            <person name="Paez-Espino D."/>
            <person name="Jungbluth S."/>
            <person name="Walsh D.A."/>
            <person name="Denef V.J."/>
            <person name="McMahon K.D."/>
            <person name="Konstantinidis K.T."/>
            <person name="Eloe-Fadrosh E.A."/>
            <person name="Kyrpides N.C."/>
            <person name="Woyke T."/>
        </authorList>
    </citation>
    <scope>NUCLEOTIDE SEQUENCE</scope>
    <source>
        <strain evidence="2">GVMAG-M-3300023179-90</strain>
    </source>
</reference>